<evidence type="ECO:0000313" key="2">
    <source>
        <dbReference type="Proteomes" id="UP000018874"/>
    </source>
</evidence>
<dbReference type="Proteomes" id="UP000018874">
    <property type="component" value="Unassembled WGS sequence"/>
</dbReference>
<gene>
    <name evidence="1" type="ORF">T231_18545</name>
</gene>
<evidence type="ECO:0000313" key="1">
    <source>
        <dbReference type="EMBL" id="ETK07212.1"/>
    </source>
</evidence>
<name>W2CLA8_9BACT</name>
<protein>
    <submittedName>
        <fullName evidence="1">Uncharacterized protein</fullName>
    </submittedName>
</protein>
<comment type="caution">
    <text evidence="1">The sequence shown here is derived from an EMBL/GenBank/DDBJ whole genome shotgun (WGS) entry which is preliminary data.</text>
</comment>
<accession>W2CLA8</accession>
<sequence length="1434" mass="157972">MAWQANGDIKTDTKIKFENTVAANNTNMEWLACGNITTHFISPTTDAAPNYDVVFENASQGNMIWHANTGNITTNSKTTFKNTNTTGSDMGWYAGGDITTHYGKDAANKTMGDGIVFEQVGKGKTSWQAGNDIKTYNPVYFNWSAAADDATPITWLAKHNIIIGGDVVGTNDGYSLTVPEQAAAKFETAKNNDILLKSHTGMIQTNSKVDFLRNNPAAAVTKLWAGCNTFLTTNNIDIENEFNYKETTQADKAFVHLYAENDIKSNDDAATTCDTRPAPILFDISGATGSMTRTLWEAERNINTRGRVDFNYKGAAVAKSLVWLSRAGYIQTERPVTVVYESDDTVSFRAETWRHDAASVPAVLSNANLSGRQGNIHFFDSINIKRYNTGVGVTEIKAENHIWTAMVDYWEDAAVTANKMDIISHKGDIYLGYNNGAAVNYNHKFYVANQQNPGWNITQKAPSAGCPNPTAPDVSYDKNIFKYYVPASNTKGHLWIKAGWEEKTDRNTVPDKTSNSNIDTAHASGGNIYFTHIDVKQEAGSNHPTVISIPHSGLWLCGRDSLLHNRRGDAMEFYENAGIISGVRRCLLPYPDASITGAHNISDRIGLIYRGAIGDLTVDAGNRGNIIFNKGAYLSFEDPGSTGNAVFRTRFGDIDMRTPFNVDTMTGSLLFLAQIENIADLEHSGFCGCTEERNNVYLQDFEFKAHGASGSVFVGADNNIKLNYGGLQNIGTRHDPFLSKDYTPCRDGGQAKIGWGYNGTTCGDDLHCDAISSENKARDFLMKFDKDANGTAITKGGFAAVASDYIDVYKRFAYYGGSGDGMGSVPGTGTLHGETVTGYGLFMKTQANKGNWNVNIFENTPTCPTPCDGTNCGHDYLHMVSRMTFHDDAYIEAHNQEVMLWSPVIETFGDMTLDSEKDKGSKTEITLKADSLIFHSDFIKKGKNIKLSTWSGLHKDLPIMKFGHMRKTPPFVEAKKDDCDAITECVPCYRYIRFSKDPLHMLDTITIKFGDDAYMERLNTVIFDHTILTCLTDSFDHVKGGAVQNAQIRTDTFKIRNQVDLFADEKHERDAHLELISEEQMGSKDYAGIYTKHLHMEPVGACGTPYSELWTSDDLALDVITTSIFGGFGFIHSDVHVENGGHLNAGFTSLRLKGMCYEQMCGTQRMKDLRLDVGAQLHFSVGTSKGLNGEYSDAIEVDRLTTYGSVDVNIEIRPCEKIEKRCYPIIYYKSVTPNSLNQLKLNPRKVKIDGEEYPLHLNLGTDGVVYVCVGDAQPVDINRTVTLPSVSGVKTDPGAGIWDVKSRGNFKFKATYSGSKPLAVRTNRTVNGVPEMLTGTKNANGEYEYVVPNVQQDITLSIGPDYVSNQLLAGTSVWSHGEMIYIRVDRADIASIYSVAGQLVRKVDLPEGDTSIPMSRGAYVITLKDGSVHKVIVK</sequence>
<keyword evidence="2" id="KW-1185">Reference proteome</keyword>
<reference evidence="1 2" key="1">
    <citation type="submission" date="2013-11" db="EMBL/GenBank/DDBJ databases">
        <title>Single cell genomics of uncultured Tannerella BU063 (oral taxon 286).</title>
        <authorList>
            <person name="Beall C.J."/>
            <person name="Campbell A.G."/>
            <person name="Griffen A.L."/>
            <person name="Podar M."/>
            <person name="Leys E.J."/>
        </authorList>
    </citation>
    <scope>NUCLEOTIDE SEQUENCE [LARGE SCALE GENOMIC DNA]</scope>
    <source>
        <strain evidence="1">Cell 6/7/9</strain>
    </source>
</reference>
<dbReference type="EMBL" id="AYYD01001289">
    <property type="protein sequence ID" value="ETK07212.1"/>
    <property type="molecule type" value="Genomic_DNA"/>
</dbReference>
<proteinExistence type="predicted"/>
<dbReference type="PATRIC" id="fig|1411021.3.peg.2684"/>
<organism evidence="1 2">
    <name type="scientific">Tannerella sp. oral taxon BU063 isolate Cell 6/7/9</name>
    <dbReference type="NCBI Taxonomy" id="1411021"/>
    <lineage>
        <taxon>Bacteria</taxon>
        <taxon>Pseudomonadati</taxon>
        <taxon>Bacteroidota</taxon>
        <taxon>Bacteroidia</taxon>
        <taxon>Bacteroidales</taxon>
        <taxon>Tannerellaceae</taxon>
        <taxon>Tannerella</taxon>
    </lineage>
</organism>